<organism evidence="2 3">
    <name type="scientific">Thermococcus cleftensis (strain DSM 27260 / KACC 17922 / CL1)</name>
    <dbReference type="NCBI Taxonomy" id="163003"/>
    <lineage>
        <taxon>Archaea</taxon>
        <taxon>Methanobacteriati</taxon>
        <taxon>Methanobacteriota</taxon>
        <taxon>Thermococci</taxon>
        <taxon>Thermococcales</taxon>
        <taxon>Thermococcaceae</taxon>
        <taxon>Thermococcus</taxon>
    </lineage>
</organism>
<protein>
    <submittedName>
        <fullName evidence="2">Uncharacterized protein</fullName>
    </submittedName>
</protein>
<feature type="transmembrane region" description="Helical" evidence="1">
    <location>
        <begin position="89"/>
        <end position="109"/>
    </location>
</feature>
<evidence type="ECO:0000313" key="2">
    <source>
        <dbReference type="EMBL" id="AFL94534.1"/>
    </source>
</evidence>
<dbReference type="STRING" id="163003.CL1_0323"/>
<gene>
    <name evidence="2" type="ORF">CL1_0323</name>
</gene>
<proteinExistence type="predicted"/>
<evidence type="ECO:0000256" key="1">
    <source>
        <dbReference type="SAM" id="Phobius"/>
    </source>
</evidence>
<accession>I3ZS50</accession>
<evidence type="ECO:0000313" key="3">
    <source>
        <dbReference type="Proteomes" id="UP000006064"/>
    </source>
</evidence>
<feature type="transmembrane region" description="Helical" evidence="1">
    <location>
        <begin position="46"/>
        <end position="69"/>
    </location>
</feature>
<dbReference type="RefSeq" id="WP_014788175.1">
    <property type="nucleotide sequence ID" value="NC_018015.1"/>
</dbReference>
<keyword evidence="1" id="KW-0472">Membrane</keyword>
<feature type="transmembrane region" description="Helical" evidence="1">
    <location>
        <begin position="12"/>
        <end position="34"/>
    </location>
</feature>
<reference evidence="2 3" key="1">
    <citation type="journal article" date="2012" name="J. Bacteriol.">
        <title>Complete Genome Sequence of the Hyperthermophilic Archaeon Thermococcus sp. Strain CL1, Isolated from a Paralvinella sp. Polychaete Worm Collected from a Hydrothermal Vent.</title>
        <authorList>
            <person name="Jung J.H."/>
            <person name="Holden J.F."/>
            <person name="Seo D.H."/>
            <person name="Park K.H."/>
            <person name="Shin H."/>
            <person name="Ryu S."/>
            <person name="Lee J.H."/>
            <person name="Park C.S."/>
        </authorList>
    </citation>
    <scope>NUCLEOTIDE SEQUENCE [LARGE SCALE GENOMIC DNA]</scope>
    <source>
        <strain evidence="3">DSM 27260 / KACC 17922 / CL1</strain>
    </source>
</reference>
<dbReference type="KEGG" id="thm:CL1_0323"/>
<name>I3ZS50_THECF</name>
<dbReference type="GeneID" id="13038981"/>
<dbReference type="AlphaFoldDB" id="I3ZS50"/>
<keyword evidence="1" id="KW-0812">Transmembrane</keyword>
<keyword evidence="3" id="KW-1185">Reference proteome</keyword>
<keyword evidence="1" id="KW-1133">Transmembrane helix</keyword>
<dbReference type="HOGENOM" id="CLU_1745637_0_0_2"/>
<feature type="transmembrane region" description="Helical" evidence="1">
    <location>
        <begin position="115"/>
        <end position="134"/>
    </location>
</feature>
<dbReference type="EMBL" id="CP003651">
    <property type="protein sequence ID" value="AFL94534.1"/>
    <property type="molecule type" value="Genomic_DNA"/>
</dbReference>
<dbReference type="Proteomes" id="UP000006064">
    <property type="component" value="Chromosome"/>
</dbReference>
<sequence>MGLTCRDRFQIYKVGVALAVTLSATLGYLFFFSHSVITSIELTTPYLLILGLYSLDAVRFIIRNCILGYQVSKKELEEIIISTQQRLELKYLSAPILFYAWLAFVMYILSRNPLAILLVPLWTVDLYITMRTALSCAKECLMTIENNIR</sequence>